<name>A0A1I7XV97_HETBA</name>
<feature type="compositionally biased region" description="Low complexity" evidence="1">
    <location>
        <begin position="84"/>
        <end position="94"/>
    </location>
</feature>
<feature type="compositionally biased region" description="Basic residues" evidence="1">
    <location>
        <begin position="46"/>
        <end position="58"/>
    </location>
</feature>
<reference evidence="3" key="1">
    <citation type="submission" date="2016-11" db="UniProtKB">
        <authorList>
            <consortium name="WormBaseParasite"/>
        </authorList>
    </citation>
    <scope>IDENTIFICATION</scope>
</reference>
<evidence type="ECO:0000313" key="2">
    <source>
        <dbReference type="Proteomes" id="UP000095283"/>
    </source>
</evidence>
<dbReference type="InterPro" id="IPR002347">
    <property type="entry name" value="SDR_fam"/>
</dbReference>
<feature type="compositionally biased region" description="Polar residues" evidence="1">
    <location>
        <begin position="33"/>
        <end position="42"/>
    </location>
</feature>
<proteinExistence type="predicted"/>
<dbReference type="SUPFAM" id="SSF51735">
    <property type="entry name" value="NAD(P)-binding Rossmann-fold domains"/>
    <property type="match status" value="1"/>
</dbReference>
<dbReference type="Gene3D" id="3.40.50.720">
    <property type="entry name" value="NAD(P)-binding Rossmann-like Domain"/>
    <property type="match status" value="1"/>
</dbReference>
<protein>
    <submittedName>
        <fullName evidence="3">Phosducin domain-containing protein</fullName>
    </submittedName>
</protein>
<evidence type="ECO:0000313" key="3">
    <source>
        <dbReference type="WBParaSite" id="Hba_21267"/>
    </source>
</evidence>
<dbReference type="GO" id="GO:0006666">
    <property type="term" value="P:3-keto-sphinganine metabolic process"/>
    <property type="evidence" value="ECO:0007669"/>
    <property type="project" value="TreeGrafter"/>
</dbReference>
<sequence length="354" mass="39148">MAVFAKNEAVLGTDSDNDDCLKVASKVAGVSLESDSLPETPNITRTARRKKRLIRRPRSQQMDVDPQPSTSYSKQNRLMEWDGADSCPSSSSGSDADDSRAVEADDEQSDWVGYSASTIENDFDPSADRRTRRINQKVQMSQLQKRLERFALEGGRGEMGIEFRIKDRPNSAQTACEELTVVAYQRVQQQKICLYSVNLTSGYKEETFDGLPVAVFWEANEDQLLKCVGLWYRGIIGGMKVCCSGHTSFMSSAAGQCAIYGYTAYSPTKFALRGFAKALHMKLLPYKINVSVLFPPNTDTAGFKVELGTVPEEVHLISSCADLISPQNVAETYVANIEAGEYTTTIGTDEWMLS</sequence>
<keyword evidence="2" id="KW-1185">Reference proteome</keyword>
<dbReference type="Pfam" id="PF00106">
    <property type="entry name" value="adh_short"/>
    <property type="match status" value="1"/>
</dbReference>
<dbReference type="PANTHER" id="PTHR43550">
    <property type="entry name" value="3-KETODIHYDROSPHINGOSINE REDUCTASE"/>
    <property type="match status" value="1"/>
</dbReference>
<dbReference type="AlphaFoldDB" id="A0A1I7XV97"/>
<dbReference type="GO" id="GO:0005789">
    <property type="term" value="C:endoplasmic reticulum membrane"/>
    <property type="evidence" value="ECO:0007669"/>
    <property type="project" value="TreeGrafter"/>
</dbReference>
<dbReference type="WBParaSite" id="Hba_21267">
    <property type="protein sequence ID" value="Hba_21267"/>
    <property type="gene ID" value="Hba_21267"/>
</dbReference>
<evidence type="ECO:0000256" key="1">
    <source>
        <dbReference type="SAM" id="MobiDB-lite"/>
    </source>
</evidence>
<accession>A0A1I7XV97</accession>
<feature type="compositionally biased region" description="Polar residues" evidence="1">
    <location>
        <begin position="59"/>
        <end position="76"/>
    </location>
</feature>
<dbReference type="GO" id="GO:0047560">
    <property type="term" value="F:3-dehydrosphinganine reductase activity"/>
    <property type="evidence" value="ECO:0007669"/>
    <property type="project" value="TreeGrafter"/>
</dbReference>
<dbReference type="InterPro" id="IPR036291">
    <property type="entry name" value="NAD(P)-bd_dom_sf"/>
</dbReference>
<dbReference type="Proteomes" id="UP000095283">
    <property type="component" value="Unplaced"/>
</dbReference>
<dbReference type="GO" id="GO:0030148">
    <property type="term" value="P:sphingolipid biosynthetic process"/>
    <property type="evidence" value="ECO:0007669"/>
    <property type="project" value="TreeGrafter"/>
</dbReference>
<dbReference type="PANTHER" id="PTHR43550:SF3">
    <property type="entry name" value="3-KETODIHYDROSPHINGOSINE REDUCTASE"/>
    <property type="match status" value="1"/>
</dbReference>
<feature type="region of interest" description="Disordered" evidence="1">
    <location>
        <begin position="31"/>
        <end position="126"/>
    </location>
</feature>
<organism evidence="2 3">
    <name type="scientific">Heterorhabditis bacteriophora</name>
    <name type="common">Entomopathogenic nematode worm</name>
    <dbReference type="NCBI Taxonomy" id="37862"/>
    <lineage>
        <taxon>Eukaryota</taxon>
        <taxon>Metazoa</taxon>
        <taxon>Ecdysozoa</taxon>
        <taxon>Nematoda</taxon>
        <taxon>Chromadorea</taxon>
        <taxon>Rhabditida</taxon>
        <taxon>Rhabditina</taxon>
        <taxon>Rhabditomorpha</taxon>
        <taxon>Strongyloidea</taxon>
        <taxon>Heterorhabditidae</taxon>
        <taxon>Heterorhabditis</taxon>
    </lineage>
</organism>